<dbReference type="OrthoDB" id="4207724at2759"/>
<evidence type="ECO:0000313" key="4">
    <source>
        <dbReference type="Proteomes" id="UP001055219"/>
    </source>
</evidence>
<dbReference type="Proteomes" id="UP001055219">
    <property type="component" value="Unassembled WGS sequence"/>
</dbReference>
<evidence type="ECO:0000256" key="1">
    <source>
        <dbReference type="SAM" id="MobiDB-lite"/>
    </source>
</evidence>
<evidence type="ECO:0000256" key="2">
    <source>
        <dbReference type="SAM" id="Phobius"/>
    </source>
</evidence>
<feature type="compositionally biased region" description="Acidic residues" evidence="1">
    <location>
        <begin position="416"/>
        <end position="426"/>
    </location>
</feature>
<keyword evidence="2" id="KW-0812">Transmembrane</keyword>
<keyword evidence="2" id="KW-1133">Transmembrane helix</keyword>
<reference evidence="3" key="1">
    <citation type="journal article" date="2021" name="J Fungi (Basel)">
        <title>Genomic and Metabolomic Analyses of the Marine Fungus Emericellopsis cladophorae: Insights into Saltwater Adaptability Mechanisms and Its Biosynthetic Potential.</title>
        <authorList>
            <person name="Goncalves M.F.M."/>
            <person name="Hilario S."/>
            <person name="Van de Peer Y."/>
            <person name="Esteves A.C."/>
            <person name="Alves A."/>
        </authorList>
    </citation>
    <scope>NUCLEOTIDE SEQUENCE</scope>
    <source>
        <strain evidence="3">MUM 19.33</strain>
    </source>
</reference>
<feature type="compositionally biased region" description="Polar residues" evidence="1">
    <location>
        <begin position="110"/>
        <end position="122"/>
    </location>
</feature>
<protein>
    <submittedName>
        <fullName evidence="3">Uncharacterized protein</fullName>
    </submittedName>
</protein>
<feature type="compositionally biased region" description="Basic and acidic residues" evidence="1">
    <location>
        <begin position="126"/>
        <end position="145"/>
    </location>
</feature>
<feature type="transmembrane region" description="Helical" evidence="2">
    <location>
        <begin position="6"/>
        <end position="26"/>
    </location>
</feature>
<feature type="compositionally biased region" description="Basic and acidic residues" evidence="1">
    <location>
        <begin position="211"/>
        <end position="259"/>
    </location>
</feature>
<feature type="compositionally biased region" description="Low complexity" evidence="1">
    <location>
        <begin position="146"/>
        <end position="163"/>
    </location>
</feature>
<feature type="compositionally biased region" description="Polar residues" evidence="1">
    <location>
        <begin position="65"/>
        <end position="75"/>
    </location>
</feature>
<name>A0A9P9Y2N5_9HYPO</name>
<comment type="caution">
    <text evidence="3">The sequence shown here is derived from an EMBL/GenBank/DDBJ whole genome shotgun (WGS) entry which is preliminary data.</text>
</comment>
<gene>
    <name evidence="3" type="ORF">J7T54_002473</name>
</gene>
<feature type="compositionally biased region" description="Low complexity" evidence="1">
    <location>
        <begin position="358"/>
        <end position="397"/>
    </location>
</feature>
<dbReference type="AlphaFoldDB" id="A0A9P9Y2N5"/>
<feature type="region of interest" description="Disordered" evidence="1">
    <location>
        <begin position="32"/>
        <end position="426"/>
    </location>
</feature>
<dbReference type="GeneID" id="75828985"/>
<sequence>MADLSTSYATTAAGYVALAAVGYGVYYMSTQKSRQKAAATQSKPAAKTSQPEPRKEDRKKKQRLESFTSETQASKNKSHAKAAEPSVAAQDQKTEKVVKEDIDNKEFARQLSQAKQGKSFTGGSEPGKKQKEKSVKQSRAQEKVAKPVAAPVPAAIEPEPVNEVSDDAAETTNDPSGVADMLEPASAAPSVLRLTDTESKSKPKKVAKAAEPAETKKQRQNRKKAEAAKAAREEAETERKTLEEKQRRAARVAEGRSAKDGSQFTAAAVKNSAWNQGAPNGEKAAAAPGTNGNHELLDTFEAPVESSPAVEAPKSAPKAKQSDWVSSLPSEEEQMKQLQDADEWNTVTTKSSKRSAKKATSSSGDEAAAQPSAPAPAQAPKVQEAAAAPKTAPQPTKSKGPQAFGSFSALSTKDDPAEEVEEEWDV</sequence>
<evidence type="ECO:0000313" key="3">
    <source>
        <dbReference type="EMBL" id="KAI6782236.1"/>
    </source>
</evidence>
<reference evidence="3" key="2">
    <citation type="submission" date="2022-07" db="EMBL/GenBank/DDBJ databases">
        <authorList>
            <person name="Goncalves M.F.M."/>
            <person name="Hilario S."/>
            <person name="Van De Peer Y."/>
            <person name="Esteves A.C."/>
            <person name="Alves A."/>
        </authorList>
    </citation>
    <scope>NUCLEOTIDE SEQUENCE</scope>
    <source>
        <strain evidence="3">MUM 19.33</strain>
    </source>
</reference>
<dbReference type="RefSeq" id="XP_051363092.1">
    <property type="nucleotide sequence ID" value="XM_051505656.1"/>
</dbReference>
<keyword evidence="2" id="KW-0472">Membrane</keyword>
<keyword evidence="4" id="KW-1185">Reference proteome</keyword>
<feature type="compositionally biased region" description="Basic and acidic residues" evidence="1">
    <location>
        <begin position="92"/>
        <end position="108"/>
    </location>
</feature>
<dbReference type="EMBL" id="JAGIXG020000015">
    <property type="protein sequence ID" value="KAI6782236.1"/>
    <property type="molecule type" value="Genomic_DNA"/>
</dbReference>
<feature type="compositionally biased region" description="Polar residues" evidence="1">
    <location>
        <begin position="32"/>
        <end position="51"/>
    </location>
</feature>
<organism evidence="3 4">
    <name type="scientific">Emericellopsis cladophorae</name>
    <dbReference type="NCBI Taxonomy" id="2686198"/>
    <lineage>
        <taxon>Eukaryota</taxon>
        <taxon>Fungi</taxon>
        <taxon>Dikarya</taxon>
        <taxon>Ascomycota</taxon>
        <taxon>Pezizomycotina</taxon>
        <taxon>Sordariomycetes</taxon>
        <taxon>Hypocreomycetidae</taxon>
        <taxon>Hypocreales</taxon>
        <taxon>Bionectriaceae</taxon>
        <taxon>Emericellopsis</taxon>
    </lineage>
</organism>
<proteinExistence type="predicted"/>
<accession>A0A9P9Y2N5</accession>